<reference evidence="1 2" key="1">
    <citation type="journal article" date="2015" name="Appl. Environ. Microbiol.">
        <title>Nanoarchaeota, Their Sulfolobales Host, and Nanoarchaeota Virus Distribution across Yellowstone National Park Hot Springs.</title>
        <authorList>
            <person name="Munson-McGee J.H."/>
            <person name="Field E.K."/>
            <person name="Bateson M."/>
            <person name="Rooney C."/>
            <person name="Stepanauskas R."/>
            <person name="Young M.J."/>
        </authorList>
    </citation>
    <scope>NUCLEOTIDE SEQUENCE [LARGE SCALE GENOMIC DNA]</scope>
    <source>
        <strain evidence="1">SCGC AC-742_N10</strain>
    </source>
</reference>
<dbReference type="EMBL" id="QEFD01000205">
    <property type="protein sequence ID" value="PVU74546.1"/>
    <property type="molecule type" value="Genomic_DNA"/>
</dbReference>
<dbReference type="Proteomes" id="UP000245638">
    <property type="component" value="Unassembled WGS sequence"/>
</dbReference>
<gene>
    <name evidence="1" type="ORF">DDW13_06975</name>
</gene>
<name>A0A2T9X371_9CREN</name>
<comment type="caution">
    <text evidence="1">The sequence shown here is derived from an EMBL/GenBank/DDBJ whole genome shotgun (WGS) entry which is preliminary data.</text>
</comment>
<proteinExistence type="predicted"/>
<protein>
    <submittedName>
        <fullName evidence="1">Uncharacterized protein</fullName>
    </submittedName>
</protein>
<dbReference type="AlphaFoldDB" id="A0A2T9X371"/>
<organism evidence="1 2">
    <name type="scientific">Acidianus hospitalis</name>
    <dbReference type="NCBI Taxonomy" id="563177"/>
    <lineage>
        <taxon>Archaea</taxon>
        <taxon>Thermoproteota</taxon>
        <taxon>Thermoprotei</taxon>
        <taxon>Sulfolobales</taxon>
        <taxon>Sulfolobaceae</taxon>
        <taxon>Acidianus</taxon>
    </lineage>
</organism>
<evidence type="ECO:0000313" key="1">
    <source>
        <dbReference type="EMBL" id="PVU74546.1"/>
    </source>
</evidence>
<evidence type="ECO:0000313" key="2">
    <source>
        <dbReference type="Proteomes" id="UP000245638"/>
    </source>
</evidence>
<accession>A0A2T9X371</accession>
<sequence length="307" mass="35274">MDKFAKILDKINYLEVKFTYNGCLVEVDDKNYLDLAIDLVEKYNPLFFSLRYGRVKVLIGSTEIETNVDFLNALDDIVKRIRNVNNFYLEIEKYGERERRIIDKVVNSVKGKQLLTYLGIFKNYVEVGASRIIGEISRTSELPRLELSPLISEPPRLVSGVGFEEVTKLNQNVRFYNCDDVEVIEDAYGEIDCNEISPRVLKGIPLSYVHAGKKGTKLISQSKTLVVSPTSLLNEEALAEFNELPPPYFTITVIVDPSRDLKEVFKKMEEINPGNSTETYVYKDRIYMYTSNDRKQLTLNKVKITNH</sequence>